<gene>
    <name evidence="1" type="primary">ORF66992</name>
</gene>
<accession>A0A0B6ZL78</accession>
<protein>
    <submittedName>
        <fullName evidence="1">Uncharacterized protein</fullName>
    </submittedName>
</protein>
<dbReference type="AlphaFoldDB" id="A0A0B6ZL78"/>
<evidence type="ECO:0000313" key="1">
    <source>
        <dbReference type="EMBL" id="CEK68616.1"/>
    </source>
</evidence>
<dbReference type="EMBL" id="HACG01021751">
    <property type="protein sequence ID" value="CEK68616.1"/>
    <property type="molecule type" value="Transcribed_RNA"/>
</dbReference>
<proteinExistence type="predicted"/>
<sequence>MLVIEASGLPLRCTDSSWTLKRHDTFPEDHNATRKYKWMRGEDDSATTGRITSEK</sequence>
<organism evidence="1">
    <name type="scientific">Arion vulgaris</name>
    <dbReference type="NCBI Taxonomy" id="1028688"/>
    <lineage>
        <taxon>Eukaryota</taxon>
        <taxon>Metazoa</taxon>
        <taxon>Spiralia</taxon>
        <taxon>Lophotrochozoa</taxon>
        <taxon>Mollusca</taxon>
        <taxon>Gastropoda</taxon>
        <taxon>Heterobranchia</taxon>
        <taxon>Euthyneura</taxon>
        <taxon>Panpulmonata</taxon>
        <taxon>Eupulmonata</taxon>
        <taxon>Stylommatophora</taxon>
        <taxon>Helicina</taxon>
        <taxon>Arionoidea</taxon>
        <taxon>Arionidae</taxon>
        <taxon>Arion</taxon>
    </lineage>
</organism>
<name>A0A0B6ZL78_9EUPU</name>
<reference evidence="1" key="1">
    <citation type="submission" date="2014-12" db="EMBL/GenBank/DDBJ databases">
        <title>Insight into the proteome of Arion vulgaris.</title>
        <authorList>
            <person name="Aradska J."/>
            <person name="Bulat T."/>
            <person name="Smidak R."/>
            <person name="Sarate P."/>
            <person name="Gangsoo J."/>
            <person name="Sialana F."/>
            <person name="Bilban M."/>
            <person name="Lubec G."/>
        </authorList>
    </citation>
    <scope>NUCLEOTIDE SEQUENCE</scope>
    <source>
        <tissue evidence="1">Skin</tissue>
    </source>
</reference>